<dbReference type="GO" id="GO:0008170">
    <property type="term" value="F:N-methyltransferase activity"/>
    <property type="evidence" value="ECO:0007669"/>
    <property type="project" value="InterPro"/>
</dbReference>
<evidence type="ECO:0000256" key="1">
    <source>
        <dbReference type="ARBA" id="ARBA00006594"/>
    </source>
</evidence>
<dbReference type="InterPro" id="IPR029063">
    <property type="entry name" value="SAM-dependent_MTases_sf"/>
</dbReference>
<evidence type="ECO:0000256" key="7">
    <source>
        <dbReference type="ARBA" id="ARBA00023125"/>
    </source>
</evidence>
<dbReference type="AlphaFoldDB" id="A0A975BG20"/>
<dbReference type="Gene3D" id="1.20.1260.30">
    <property type="match status" value="1"/>
</dbReference>
<dbReference type="InterPro" id="IPR003356">
    <property type="entry name" value="DNA_methylase_A-5"/>
</dbReference>
<keyword evidence="7" id="KW-0238">DNA-binding</keyword>
<keyword evidence="6" id="KW-0680">Restriction system</keyword>
<accession>A0A975BG20</accession>
<dbReference type="RefSeq" id="WP_207681034.1">
    <property type="nucleotide sequence ID" value="NZ_CP061800.1"/>
</dbReference>
<reference evidence="10" key="1">
    <citation type="journal article" date="2021" name="Microb. Physiol.">
        <title>Proteogenomic Insights into the Physiology of Marine, Sulfate-Reducing, Filamentous Desulfonema limicola and Desulfonema magnum.</title>
        <authorList>
            <person name="Schnaars V."/>
            <person name="Wohlbrand L."/>
            <person name="Scheve S."/>
            <person name="Hinrichs C."/>
            <person name="Reinhardt R."/>
            <person name="Rabus R."/>
        </authorList>
    </citation>
    <scope>NUCLEOTIDE SEQUENCE</scope>
    <source>
        <strain evidence="10">4be13</strain>
    </source>
</reference>
<dbReference type="SUPFAM" id="SSF116734">
    <property type="entry name" value="DNA methylase specificity domain"/>
    <property type="match status" value="1"/>
</dbReference>
<dbReference type="KEGG" id="dmm:dnm_006190"/>
<name>A0A975BG20_9BACT</name>
<gene>
    <name evidence="10" type="ORF">dnm_006190</name>
</gene>
<protein>
    <recommendedName>
        <fullName evidence="2">site-specific DNA-methyltransferase (adenine-specific)</fullName>
        <ecNumber evidence="2">2.1.1.72</ecNumber>
    </recommendedName>
</protein>
<evidence type="ECO:0000256" key="3">
    <source>
        <dbReference type="ARBA" id="ARBA00022603"/>
    </source>
</evidence>
<dbReference type="Gene3D" id="3.40.50.150">
    <property type="entry name" value="Vaccinia Virus protein VP39"/>
    <property type="match status" value="1"/>
</dbReference>
<dbReference type="EC" id="2.1.1.72" evidence="2"/>
<organism evidence="10 11">
    <name type="scientific">Desulfonema magnum</name>
    <dbReference type="NCBI Taxonomy" id="45655"/>
    <lineage>
        <taxon>Bacteria</taxon>
        <taxon>Pseudomonadati</taxon>
        <taxon>Thermodesulfobacteriota</taxon>
        <taxon>Desulfobacteria</taxon>
        <taxon>Desulfobacterales</taxon>
        <taxon>Desulfococcaceae</taxon>
        <taxon>Desulfonema</taxon>
    </lineage>
</organism>
<proteinExistence type="inferred from homology"/>
<dbReference type="PANTHER" id="PTHR42998">
    <property type="entry name" value="TYPE I RESTRICTION ENZYME HINDVIIP M PROTEIN-RELATED"/>
    <property type="match status" value="1"/>
</dbReference>
<dbReference type="Pfam" id="PF02384">
    <property type="entry name" value="N6_Mtase"/>
    <property type="match status" value="1"/>
</dbReference>
<dbReference type="InterPro" id="IPR052916">
    <property type="entry name" value="Type-I_RE_MTase_Subunit"/>
</dbReference>
<dbReference type="GO" id="GO:0009307">
    <property type="term" value="P:DNA restriction-modification system"/>
    <property type="evidence" value="ECO:0007669"/>
    <property type="project" value="UniProtKB-KW"/>
</dbReference>
<dbReference type="GO" id="GO:0032259">
    <property type="term" value="P:methylation"/>
    <property type="evidence" value="ECO:0007669"/>
    <property type="project" value="UniProtKB-KW"/>
</dbReference>
<evidence type="ECO:0000259" key="9">
    <source>
        <dbReference type="Pfam" id="PF02384"/>
    </source>
</evidence>
<dbReference type="EMBL" id="CP061800">
    <property type="protein sequence ID" value="QTA84620.1"/>
    <property type="molecule type" value="Genomic_DNA"/>
</dbReference>
<dbReference type="GO" id="GO:0003677">
    <property type="term" value="F:DNA binding"/>
    <property type="evidence" value="ECO:0007669"/>
    <property type="project" value="UniProtKB-KW"/>
</dbReference>
<comment type="similarity">
    <text evidence="1">Belongs to the N(4)/N(6)-methyltransferase family.</text>
</comment>
<keyword evidence="4" id="KW-0808">Transferase</keyword>
<dbReference type="PANTHER" id="PTHR42998:SF1">
    <property type="entry name" value="TYPE I RESTRICTION ENZYME HINDI METHYLASE SUBUNIT"/>
    <property type="match status" value="1"/>
</dbReference>
<sequence>MKQQSSSVGNTSDSPLKCFEEIHNFLYANEGLSEQQVLEEIVKILFIKYDDEQAEENSFYVTENELHNNKNAFSERINKLFHKTRQKYGTFFDSEDRLKLSVQSLSFVVSKLQKIKFKNSAKDANGLAFQKFLGRHAKGGRGQFFTPDPVIDFCVEIIRPEPHEKIIDPACGTGGFLFSSLNFIKRNFKNTNLKNYVRNNIFGIEINKRISQIAKIKFLTETNADPNILCNNALTNINDLKFSEAQITTLENYYDIVLTNPPFGTQGKISQKELLSIYDLGYKWDKYGDDYVKSDKLLKGQVPEILFIERCLTLLKPGGRAGIVLPNGHFENTSLEYLRRYIKDKAHIVGVVLLPHETFIPYGTGVRASLLFLQKKNGNVINNNQVFFSKITKLGYAGNKNGTPVYKKDKHGEVIIKNGQKLADEDFTASVKDYNQFLQTFSIASEKSFSIDSGQMNSRFDYNYYFPENTRLIANLKKLNAVRLGDIADIVKTKSPLLKQNITVEYIELSDVYTKSFEIINSATLLTAELPSRASYELKTGDIITAVAGNSIGSRKHATAYVTHEFDGAICTNGFRVLRNFKINHFYLLYYFQCDLFLKQVLIHRTGAAIPALSDNDFSNILIYLPSQQDIDEIGLSIKKGFKLREEAKNELSKINLEININHITNCCD</sequence>
<evidence type="ECO:0000313" key="11">
    <source>
        <dbReference type="Proteomes" id="UP000663722"/>
    </source>
</evidence>
<keyword evidence="5" id="KW-0949">S-adenosyl-L-methionine</keyword>
<keyword evidence="3 10" id="KW-0489">Methyltransferase</keyword>
<dbReference type="InterPro" id="IPR038333">
    <property type="entry name" value="T1MK-like_N_sf"/>
</dbReference>
<evidence type="ECO:0000256" key="2">
    <source>
        <dbReference type="ARBA" id="ARBA00011900"/>
    </source>
</evidence>
<dbReference type="GO" id="GO:0009007">
    <property type="term" value="F:site-specific DNA-methyltransferase (adenine-specific) activity"/>
    <property type="evidence" value="ECO:0007669"/>
    <property type="project" value="UniProtKB-EC"/>
</dbReference>
<dbReference type="REBASE" id="469470">
    <property type="entry name" value="M.Dma2077ORF6190P"/>
</dbReference>
<dbReference type="PRINTS" id="PR00507">
    <property type="entry name" value="N12N6MTFRASE"/>
</dbReference>
<dbReference type="PROSITE" id="PS00092">
    <property type="entry name" value="N6_MTASE"/>
    <property type="match status" value="1"/>
</dbReference>
<evidence type="ECO:0000256" key="8">
    <source>
        <dbReference type="ARBA" id="ARBA00047942"/>
    </source>
</evidence>
<comment type="catalytic activity">
    <reaction evidence="8">
        <text>a 2'-deoxyadenosine in DNA + S-adenosyl-L-methionine = an N(6)-methyl-2'-deoxyadenosine in DNA + S-adenosyl-L-homocysteine + H(+)</text>
        <dbReference type="Rhea" id="RHEA:15197"/>
        <dbReference type="Rhea" id="RHEA-COMP:12418"/>
        <dbReference type="Rhea" id="RHEA-COMP:12419"/>
        <dbReference type="ChEBI" id="CHEBI:15378"/>
        <dbReference type="ChEBI" id="CHEBI:57856"/>
        <dbReference type="ChEBI" id="CHEBI:59789"/>
        <dbReference type="ChEBI" id="CHEBI:90615"/>
        <dbReference type="ChEBI" id="CHEBI:90616"/>
        <dbReference type="EC" id="2.1.1.72"/>
    </reaction>
</comment>
<dbReference type="Gene3D" id="3.90.220.20">
    <property type="entry name" value="DNA methylase specificity domains"/>
    <property type="match status" value="1"/>
</dbReference>
<evidence type="ECO:0000256" key="6">
    <source>
        <dbReference type="ARBA" id="ARBA00022747"/>
    </source>
</evidence>
<dbReference type="InterPro" id="IPR044946">
    <property type="entry name" value="Restrct_endonuc_typeI_TRD_sf"/>
</dbReference>
<feature type="domain" description="DNA methylase adenine-specific" evidence="9">
    <location>
        <begin position="124"/>
        <end position="407"/>
    </location>
</feature>
<dbReference type="SUPFAM" id="SSF53335">
    <property type="entry name" value="S-adenosyl-L-methionine-dependent methyltransferases"/>
    <property type="match status" value="1"/>
</dbReference>
<evidence type="ECO:0000256" key="4">
    <source>
        <dbReference type="ARBA" id="ARBA00022679"/>
    </source>
</evidence>
<evidence type="ECO:0000256" key="5">
    <source>
        <dbReference type="ARBA" id="ARBA00022691"/>
    </source>
</evidence>
<dbReference type="Proteomes" id="UP000663722">
    <property type="component" value="Chromosome"/>
</dbReference>
<evidence type="ECO:0000313" key="10">
    <source>
        <dbReference type="EMBL" id="QTA84620.1"/>
    </source>
</evidence>
<dbReference type="InterPro" id="IPR002052">
    <property type="entry name" value="DNA_methylase_N6_adenine_CS"/>
</dbReference>
<keyword evidence="11" id="KW-1185">Reference proteome</keyword>